<dbReference type="HOGENOM" id="CLU_2760701_0_0_1"/>
<proteinExistence type="predicted"/>
<keyword evidence="2" id="KW-1185">Reference proteome</keyword>
<dbReference type="EMBL" id="CAQQ02075241">
    <property type="status" value="NOT_ANNOTATED_CDS"/>
    <property type="molecule type" value="Genomic_DNA"/>
</dbReference>
<dbReference type="EnsemblMetazoa" id="MESCA001665-RA">
    <property type="protein sequence ID" value="MESCA001665-PA"/>
    <property type="gene ID" value="MESCA001665"/>
</dbReference>
<protein>
    <submittedName>
        <fullName evidence="1">Uncharacterized protein</fullName>
    </submittedName>
</protein>
<evidence type="ECO:0000313" key="1">
    <source>
        <dbReference type="EnsemblMetazoa" id="MESCA001665-PA"/>
    </source>
</evidence>
<accession>T1GEA7</accession>
<sequence>MDFTSPVVRVSICPGYFKKQIVQPPPVNPSRTKRAQVAMVSPQNFYRQHELPLTMSSNTNCPTSGLAERS</sequence>
<name>T1GEA7_MEGSC</name>
<dbReference type="AlphaFoldDB" id="T1GEA7"/>
<dbReference type="Proteomes" id="UP000015102">
    <property type="component" value="Unassembled WGS sequence"/>
</dbReference>
<organism evidence="1 2">
    <name type="scientific">Megaselia scalaris</name>
    <name type="common">Humpbacked fly</name>
    <name type="synonym">Phora scalaris</name>
    <dbReference type="NCBI Taxonomy" id="36166"/>
    <lineage>
        <taxon>Eukaryota</taxon>
        <taxon>Metazoa</taxon>
        <taxon>Ecdysozoa</taxon>
        <taxon>Arthropoda</taxon>
        <taxon>Hexapoda</taxon>
        <taxon>Insecta</taxon>
        <taxon>Pterygota</taxon>
        <taxon>Neoptera</taxon>
        <taxon>Endopterygota</taxon>
        <taxon>Diptera</taxon>
        <taxon>Brachycera</taxon>
        <taxon>Muscomorpha</taxon>
        <taxon>Platypezoidea</taxon>
        <taxon>Phoridae</taxon>
        <taxon>Megaseliini</taxon>
        <taxon>Megaselia</taxon>
    </lineage>
</organism>
<evidence type="ECO:0000313" key="2">
    <source>
        <dbReference type="Proteomes" id="UP000015102"/>
    </source>
</evidence>
<reference evidence="2" key="1">
    <citation type="submission" date="2013-02" db="EMBL/GenBank/DDBJ databases">
        <authorList>
            <person name="Hughes D."/>
        </authorList>
    </citation>
    <scope>NUCLEOTIDE SEQUENCE</scope>
    <source>
        <strain>Durham</strain>
        <strain evidence="2">NC isolate 2 -- Noor lab</strain>
    </source>
</reference>
<dbReference type="EMBL" id="CAQQ02075242">
    <property type="status" value="NOT_ANNOTATED_CDS"/>
    <property type="molecule type" value="Genomic_DNA"/>
</dbReference>
<reference evidence="1" key="2">
    <citation type="submission" date="2015-06" db="UniProtKB">
        <authorList>
            <consortium name="EnsemblMetazoa"/>
        </authorList>
    </citation>
    <scope>IDENTIFICATION</scope>
</reference>